<organism evidence="3 4">
    <name type="scientific">Mortierella hygrophila</name>
    <dbReference type="NCBI Taxonomy" id="979708"/>
    <lineage>
        <taxon>Eukaryota</taxon>
        <taxon>Fungi</taxon>
        <taxon>Fungi incertae sedis</taxon>
        <taxon>Mucoromycota</taxon>
        <taxon>Mortierellomycotina</taxon>
        <taxon>Mortierellomycetes</taxon>
        <taxon>Mortierellales</taxon>
        <taxon>Mortierellaceae</taxon>
        <taxon>Mortierella</taxon>
    </lineage>
</organism>
<dbReference type="SUPFAM" id="SSF48452">
    <property type="entry name" value="TPR-like"/>
    <property type="match status" value="1"/>
</dbReference>
<comment type="subcellular location">
    <subcellularLocation>
        <location evidence="2">Endoplasmic reticulum membrane</location>
        <topology evidence="2">Peripheral membrane protein</topology>
        <orientation evidence="2">Cytoplasmic side</orientation>
    </subcellularLocation>
</comment>
<evidence type="ECO:0000313" key="4">
    <source>
        <dbReference type="Proteomes" id="UP000723463"/>
    </source>
</evidence>
<comment type="function">
    <text evidence="2">Part of the endoplasmic reticulum membrane protein complex (EMC) that enables the energy-independent insertion into endoplasmic reticulum membranes of newly synthesized membrane proteins.</text>
</comment>
<dbReference type="Gene3D" id="1.25.40.10">
    <property type="entry name" value="Tetratricopeptide repeat domain"/>
    <property type="match status" value="1"/>
</dbReference>
<comment type="subunit">
    <text evidence="2">Component of the ER membrane protein complex (EMC).</text>
</comment>
<dbReference type="GO" id="GO:0072546">
    <property type="term" value="C:EMC complex"/>
    <property type="evidence" value="ECO:0007669"/>
    <property type="project" value="UniProtKB-UniRule"/>
</dbReference>
<evidence type="ECO:0000256" key="1">
    <source>
        <dbReference type="ARBA" id="ARBA00022803"/>
    </source>
</evidence>
<dbReference type="InterPro" id="IPR039856">
    <property type="entry name" value="EMC2-like"/>
</dbReference>
<proteinExistence type="inferred from homology"/>
<gene>
    <name evidence="3" type="primary">EMC2</name>
    <name evidence="3" type="ORF">EC957_008512</name>
</gene>
<reference evidence="3" key="1">
    <citation type="journal article" date="2020" name="Fungal Divers.">
        <title>Resolving the Mortierellaceae phylogeny through synthesis of multi-gene phylogenetics and phylogenomics.</title>
        <authorList>
            <person name="Vandepol N."/>
            <person name="Liber J."/>
            <person name="Desiro A."/>
            <person name="Na H."/>
            <person name="Kennedy M."/>
            <person name="Barry K."/>
            <person name="Grigoriev I.V."/>
            <person name="Miller A.N."/>
            <person name="O'Donnell K."/>
            <person name="Stajich J.E."/>
            <person name="Bonito G."/>
        </authorList>
    </citation>
    <scope>NUCLEOTIDE SEQUENCE</scope>
    <source>
        <strain evidence="3">NRRL 2591</strain>
    </source>
</reference>
<feature type="non-terminal residue" evidence="3">
    <location>
        <position position="111"/>
    </location>
</feature>
<evidence type="ECO:0000256" key="2">
    <source>
        <dbReference type="RuleBase" id="RU367091"/>
    </source>
</evidence>
<keyword evidence="1" id="KW-0802">TPR repeat</keyword>
<protein>
    <recommendedName>
        <fullName evidence="2">ER membrane protein complex subunit 2</fullName>
    </recommendedName>
</protein>
<keyword evidence="4" id="KW-1185">Reference proteome</keyword>
<keyword evidence="2" id="KW-0256">Endoplasmic reticulum</keyword>
<accession>A0A9P6JY72</accession>
<dbReference type="InterPro" id="IPR011990">
    <property type="entry name" value="TPR-like_helical_dom_sf"/>
</dbReference>
<sequence>MVNAAKVLQDLRASAERKPDVVVRLGKPLIDSGAVLKLDADAWLVYEQVAIAALDMGDDALALKCIQALEIKFPGSPRVRRLQGMQLEALGKLAEAGLIYKAILEEDETNV</sequence>
<dbReference type="EMBL" id="JAAAXW010000427">
    <property type="protein sequence ID" value="KAF9537288.1"/>
    <property type="molecule type" value="Genomic_DNA"/>
</dbReference>
<name>A0A9P6JY72_9FUNG</name>
<comment type="caution">
    <text evidence="3">The sequence shown here is derived from an EMBL/GenBank/DDBJ whole genome shotgun (WGS) entry which is preliminary data.</text>
</comment>
<dbReference type="PANTHER" id="PTHR12760">
    <property type="entry name" value="TETRATRICOPEPTIDE REPEAT PROTEIN"/>
    <property type="match status" value="1"/>
</dbReference>
<dbReference type="Proteomes" id="UP000723463">
    <property type="component" value="Unassembled WGS sequence"/>
</dbReference>
<dbReference type="AlphaFoldDB" id="A0A9P6JY72"/>
<evidence type="ECO:0000313" key="3">
    <source>
        <dbReference type="EMBL" id="KAF9537288.1"/>
    </source>
</evidence>
<comment type="similarity">
    <text evidence="2">Belongs to the EMC2 family.</text>
</comment>
<keyword evidence="2" id="KW-0472">Membrane</keyword>